<dbReference type="Proteomes" id="UP001517247">
    <property type="component" value="Unassembled WGS sequence"/>
</dbReference>
<protein>
    <recommendedName>
        <fullName evidence="4">DUF4843 domain-containing protein</fullName>
    </recommendedName>
</protein>
<accession>A0ABW9J0Z6</accession>
<evidence type="ECO:0000313" key="2">
    <source>
        <dbReference type="EMBL" id="MFN0254191.1"/>
    </source>
</evidence>
<proteinExistence type="predicted"/>
<dbReference type="RefSeq" id="WP_138721366.1">
    <property type="nucleotide sequence ID" value="NZ_SSHJ02000001.1"/>
</dbReference>
<feature type="signal peptide" evidence="1">
    <location>
        <begin position="1"/>
        <end position="21"/>
    </location>
</feature>
<keyword evidence="3" id="KW-1185">Reference proteome</keyword>
<dbReference type="EMBL" id="SSHJ02000001">
    <property type="protein sequence ID" value="MFN0254191.1"/>
    <property type="molecule type" value="Genomic_DNA"/>
</dbReference>
<reference evidence="2 3" key="1">
    <citation type="submission" date="2024-12" db="EMBL/GenBank/DDBJ databases">
        <authorList>
            <person name="Hu S."/>
        </authorList>
    </citation>
    <scope>NUCLEOTIDE SEQUENCE [LARGE SCALE GENOMIC DNA]</scope>
    <source>
        <strain evidence="2 3">THG-T11</strain>
    </source>
</reference>
<gene>
    <name evidence="2" type="ORF">E6A44_001300</name>
</gene>
<keyword evidence="1" id="KW-0732">Signal</keyword>
<sequence length="172" mass="19011">MKKHKILILLLSSLIAFSSCEKDDPDGPVGADGYDHFYYAGFLPWNNTATESVNRTQTTLVKFPVQFHSSFVRNYDAAAHFTLVTTGIANPAVLGQDFSVVDKSGNPIQATNGVYSLNFSQAKAKIDTIYFKVLNSSVAGTRRIEINLVQNNSAQYTVGTFTQAFKRFLEVK</sequence>
<dbReference type="PROSITE" id="PS51257">
    <property type="entry name" value="PROKAR_LIPOPROTEIN"/>
    <property type="match status" value="1"/>
</dbReference>
<name>A0ABW9J0Z6_9SPHI</name>
<evidence type="ECO:0008006" key="4">
    <source>
        <dbReference type="Google" id="ProtNLM"/>
    </source>
</evidence>
<evidence type="ECO:0000256" key="1">
    <source>
        <dbReference type="SAM" id="SignalP"/>
    </source>
</evidence>
<comment type="caution">
    <text evidence="2">The sequence shown here is derived from an EMBL/GenBank/DDBJ whole genome shotgun (WGS) entry which is preliminary data.</text>
</comment>
<feature type="chain" id="PRO_5045578122" description="DUF4843 domain-containing protein" evidence="1">
    <location>
        <begin position="22"/>
        <end position="172"/>
    </location>
</feature>
<evidence type="ECO:0000313" key="3">
    <source>
        <dbReference type="Proteomes" id="UP001517247"/>
    </source>
</evidence>
<organism evidence="2 3">
    <name type="scientific">Pedobacter ureilyticus</name>
    <dbReference type="NCBI Taxonomy" id="1393051"/>
    <lineage>
        <taxon>Bacteria</taxon>
        <taxon>Pseudomonadati</taxon>
        <taxon>Bacteroidota</taxon>
        <taxon>Sphingobacteriia</taxon>
        <taxon>Sphingobacteriales</taxon>
        <taxon>Sphingobacteriaceae</taxon>
        <taxon>Pedobacter</taxon>
    </lineage>
</organism>